<gene>
    <name evidence="2" type="ORF">FBEOM_5203</name>
</gene>
<organism evidence="2 3">
    <name type="scientific">Fusarium beomiforme</name>
    <dbReference type="NCBI Taxonomy" id="44412"/>
    <lineage>
        <taxon>Eukaryota</taxon>
        <taxon>Fungi</taxon>
        <taxon>Dikarya</taxon>
        <taxon>Ascomycota</taxon>
        <taxon>Pezizomycotina</taxon>
        <taxon>Sordariomycetes</taxon>
        <taxon>Hypocreomycetidae</taxon>
        <taxon>Hypocreales</taxon>
        <taxon>Nectriaceae</taxon>
        <taxon>Fusarium</taxon>
        <taxon>Fusarium burgessii species complex</taxon>
    </lineage>
</organism>
<accession>A0A9P5ALE5</accession>
<proteinExistence type="predicted"/>
<sequence length="240" mass="27136">MDLTLELNLGLFTDFMESVPRVSLVVIEDVDKNTGNDEDEQHHDATIDTDEEDSDEKVDEEYDEEDVVAYLSSIHDYVVAKHDARSIDNIPGPKMVKPSLNSRSLYPGGRKLGSSKQQDELIIQEPKKTTFIYELRAEDCAVEKYEVDVRDKKNRTRPASLILSLDIAIVSSESAGSLLNKQDRNQHSIKSTSVYKLQQIRDAWVLSASRHNIYRVLHTTEPSLASFFLGGENYDQTASQ</sequence>
<protein>
    <submittedName>
        <fullName evidence="2">Uncharacterized protein</fullName>
    </submittedName>
</protein>
<dbReference type="OrthoDB" id="5105709at2759"/>
<evidence type="ECO:0000256" key="1">
    <source>
        <dbReference type="SAM" id="MobiDB-lite"/>
    </source>
</evidence>
<reference evidence="2" key="2">
    <citation type="submission" date="2020-02" db="EMBL/GenBank/DDBJ databases">
        <title>Identification and distribution of gene clusters putatively required for synthesis of sphingolipid metabolism inhibitors in phylogenetically diverse species of the filamentous fungus Fusarium.</title>
        <authorList>
            <person name="Kim H.-S."/>
            <person name="Busman M."/>
            <person name="Brown D.W."/>
            <person name="Divon H."/>
            <person name="Uhlig S."/>
            <person name="Proctor R.H."/>
        </authorList>
    </citation>
    <scope>NUCLEOTIDE SEQUENCE</scope>
    <source>
        <strain evidence="2">NRRL 25174</strain>
    </source>
</reference>
<dbReference type="AlphaFoldDB" id="A0A9P5ALE5"/>
<dbReference type="Proteomes" id="UP000730481">
    <property type="component" value="Unassembled WGS sequence"/>
</dbReference>
<evidence type="ECO:0000313" key="3">
    <source>
        <dbReference type="Proteomes" id="UP000730481"/>
    </source>
</evidence>
<name>A0A9P5ALE5_9HYPO</name>
<comment type="caution">
    <text evidence="2">The sequence shown here is derived from an EMBL/GenBank/DDBJ whole genome shotgun (WGS) entry which is preliminary data.</text>
</comment>
<feature type="compositionally biased region" description="Basic and acidic residues" evidence="1">
    <location>
        <begin position="33"/>
        <end position="46"/>
    </location>
</feature>
<feature type="compositionally biased region" description="Acidic residues" evidence="1">
    <location>
        <begin position="47"/>
        <end position="61"/>
    </location>
</feature>
<feature type="region of interest" description="Disordered" evidence="1">
    <location>
        <begin position="33"/>
        <end position="61"/>
    </location>
</feature>
<evidence type="ECO:0000313" key="2">
    <source>
        <dbReference type="EMBL" id="KAF4340862.1"/>
    </source>
</evidence>
<dbReference type="EMBL" id="PVQB02000221">
    <property type="protein sequence ID" value="KAF4340862.1"/>
    <property type="molecule type" value="Genomic_DNA"/>
</dbReference>
<reference evidence="2" key="1">
    <citation type="journal article" date="2017" name="Mycologia">
        <title>Fusarium algeriense, sp. nov., a novel toxigenic crown rot pathogen of durum wheat from Algeria is nested in the Fusarium burgessii species complex.</title>
        <authorList>
            <person name="Laraba I."/>
            <person name="Keddad A."/>
            <person name="Boureghda H."/>
            <person name="Abdallah N."/>
            <person name="Vaughan M.M."/>
            <person name="Proctor R.H."/>
            <person name="Busman M."/>
            <person name="O'Donnell K."/>
        </authorList>
    </citation>
    <scope>NUCLEOTIDE SEQUENCE</scope>
    <source>
        <strain evidence="2">NRRL 25174</strain>
    </source>
</reference>
<keyword evidence="3" id="KW-1185">Reference proteome</keyword>